<evidence type="ECO:0000256" key="11">
    <source>
        <dbReference type="ARBA" id="ARBA00023224"/>
    </source>
</evidence>
<dbReference type="PANTHER" id="PTHR10218:SF369">
    <property type="entry name" value="GUANINE NUCLEOTIDE-BINDING PROTEIN ALPHA-2 SUBUNIT"/>
    <property type="match status" value="1"/>
</dbReference>
<dbReference type="Pfam" id="PF18808">
    <property type="entry name" value="Importin_rep_4"/>
    <property type="match status" value="1"/>
</dbReference>
<feature type="domain" description="IPO4/5-like TPR repeats" evidence="17">
    <location>
        <begin position="120"/>
        <end position="267"/>
    </location>
</feature>
<dbReference type="InterPro" id="IPR057672">
    <property type="entry name" value="TPR_IPO4/5"/>
</dbReference>
<evidence type="ECO:0000256" key="10">
    <source>
        <dbReference type="ARBA" id="ARBA00023139"/>
    </source>
</evidence>
<dbReference type="InterPro" id="IPR027417">
    <property type="entry name" value="P-loop_NTPase"/>
</dbReference>
<dbReference type="InterPro" id="IPR058584">
    <property type="entry name" value="IMB1_TNPO1-like_TPR"/>
</dbReference>
<dbReference type="PRINTS" id="PR01241">
    <property type="entry name" value="GPROTEINAFNG"/>
</dbReference>
<dbReference type="Gene3D" id="3.40.50.300">
    <property type="entry name" value="P-loop containing nucleotide triphosphate hydrolases"/>
    <property type="match status" value="1"/>
</dbReference>
<feature type="binding site" evidence="15">
    <location>
        <position position="1017"/>
    </location>
    <ligand>
        <name>Mg(2+)</name>
        <dbReference type="ChEBI" id="CHEBI:18420"/>
    </ligand>
</feature>
<dbReference type="GO" id="GO:0032502">
    <property type="term" value="P:developmental process"/>
    <property type="evidence" value="ECO:0007669"/>
    <property type="project" value="UniProtKB-ARBA"/>
</dbReference>
<dbReference type="Pfam" id="PF00503">
    <property type="entry name" value="G-alpha"/>
    <property type="match status" value="1"/>
</dbReference>
<keyword evidence="9 14" id="KW-0342">GTP-binding</keyword>
<comment type="function">
    <text evidence="13">Guanine nucleotide-binding proteins (G proteins) are involved as modulators or transducers in various transmembrane signaling systems. Involved in the mating pathway.</text>
</comment>
<evidence type="ECO:0000256" key="5">
    <source>
        <dbReference type="ARBA" id="ARBA00022737"/>
    </source>
</evidence>
<evidence type="ECO:0000256" key="1">
    <source>
        <dbReference type="ARBA" id="ARBA00001946"/>
    </source>
</evidence>
<dbReference type="Gene3D" id="1.10.400.10">
    <property type="entry name" value="GI Alpha 1, domain 2-like"/>
    <property type="match status" value="1"/>
</dbReference>
<evidence type="ECO:0000256" key="15">
    <source>
        <dbReference type="PIRSR" id="PIRSR601019-2"/>
    </source>
</evidence>
<feature type="binding site" evidence="15">
    <location>
        <position position="1170"/>
    </location>
    <ligand>
        <name>Mg(2+)</name>
        <dbReference type="ChEBI" id="CHEBI:18420"/>
    </ligand>
</feature>
<dbReference type="SMART" id="SM00275">
    <property type="entry name" value="G_alpha"/>
    <property type="match status" value="1"/>
</dbReference>
<comment type="cofactor">
    <cofactor evidence="1">
        <name>Mg(2+)</name>
        <dbReference type="ChEBI" id="CHEBI:18420"/>
    </cofactor>
</comment>
<evidence type="ECO:0000256" key="8">
    <source>
        <dbReference type="ARBA" id="ARBA00022842"/>
    </source>
</evidence>
<evidence type="ECO:0000256" key="3">
    <source>
        <dbReference type="ARBA" id="ARBA00022707"/>
    </source>
</evidence>
<dbReference type="GO" id="GO:0005525">
    <property type="term" value="F:GTP binding"/>
    <property type="evidence" value="ECO:0007669"/>
    <property type="project" value="UniProtKB-KW"/>
</dbReference>
<evidence type="ECO:0000256" key="14">
    <source>
        <dbReference type="PIRSR" id="PIRSR601019-1"/>
    </source>
</evidence>
<evidence type="ECO:0000313" key="18">
    <source>
        <dbReference type="EMBL" id="THH11693.1"/>
    </source>
</evidence>
<evidence type="ECO:0000256" key="6">
    <source>
        <dbReference type="ARBA" id="ARBA00022741"/>
    </source>
</evidence>
<sequence>MEPVVPPEVTAELTQILSNLVLGDNDIRSNAERAVDERLSQTPEVYLLALTQFATSADTEVMRSFSLVLLRRLLFRAPRSHQRNQAPLRFTTTSHHRRSPLLSVCYSILSPVNPPWSSVEKLSTQICDLANNSMARGRPWHALQAQAFSMTQSADAIARESAFRVFAGCPDLIIDLQTESVVSVLQKGLQDPQSIEVRHAALRASVSYLTSSDPHQLAQSLSLMYPMLDTLPSLPHSQLPRFLITLTPLTTSSPQLFAPHLPALLRFLPALILPSADPGPTPTVARPFPSPQTSFTFPPILGNGKEKEHVTDELDEEAEEVRKAALEFMISLSEAKPGMVKRVEGWVGAVVRGCLGGMGELREDELEIWLEADPTEDPTDDTYPHVYEQSLDRLACALGGKAVLPAAFQHIPGMLASHDWRLRHAGLMAIAAVGEGTSKVMQNELGKVVDLILPLFHDSYPRVRYAACQCIGQLCSDLEVVIFHLEIQPHLNVHILSGTHPSTISSTVIFRADPNPRSAGGQVDFSHLPPRETADLWSGHGRVHAHAAAALINFCEGVERDTLVPYLDPIVERLLKLLNPGNDPNRQVKRYVQEQAITTLAMVADASETTFAKHYTSIMPLLLNVLRNANTAEYRKLRVKAMECAGLIAIAVGRDVFRGDANTFVELLIRIQNSPVDPGDSMLPHYLIATWAKVCQAMGPEFEPYLPVVMPPLLRAASVKADVSIYDDNEVPEDKEGWETITMDGQQVGVRTSAIDEKCQAFETLVIYCSTLGSRFAPYLSQSLELVLPSLRFYLHDGVREASALLLPMLIACGKTSNTLTNQMVSATFSQVINCISTETDASFLSSLYKSFTDCLRILGGASALPEELYSGLLEATKRQLQTLADKRKARSARPSAEIEDEKEDLALIEEMEDFALEDMGKLLGLFDQGHPLLIAISSVRDLGLGLDAWDNAGSTAQTWSDMGNCVSNAELKEGKARSDAIDKQIEEDSKKFKRECKILLLVCGGCAAGSGESGKSTIVKQMKIIHQNGYTTDELLAFRPLIWKNLLESAHAVVNALTKIGLECTLPSNKVRSACIFRALYAHPIDQKNLDWIANYELLESDSNFFFSPDVAHAIQDLWQDPIIAKMMDHSSQFYLMDSASYFFAEAHRIAANNYVPTPEDVLRARAKSTGITETRFNMGTLSIHMFDVGGQRSERKKWIHSFESVTSIIFCTALSEYDQVLLEEKNQNRMAESLVLFDSVINSRWFLRTSIILFLNKIDVFKNKLPKVPLERYFPEYTGGSDVNKGAKYILWRFMQANRARLSVYPHITQATDTSNIRLVFVTVKETILQNALKEVCTRKQETASVQVLPAEYYTQFLSDSAKERKPSPIRTLFPLEKRPGVISLLAGKPNGATFPLSSLSFTVRSPIDPGKESTVVVDGDALLDGPTGTSHTQTDCLLCEVCKGDYRNMSTIGQAARVGGSVGVSITSGSQDAIYKAASALLNPGDSILVERLVYA</sequence>
<evidence type="ECO:0000256" key="9">
    <source>
        <dbReference type="ARBA" id="ARBA00023134"/>
    </source>
</evidence>
<comment type="caution">
    <text evidence="18">The sequence shown here is derived from an EMBL/GenBank/DDBJ whole genome shotgun (WGS) entry which is preliminary data.</text>
</comment>
<name>A0A4V3XE27_9AGAM</name>
<dbReference type="InterPro" id="IPR011025">
    <property type="entry name" value="GproteinA_insert"/>
</dbReference>
<dbReference type="GO" id="GO:0001664">
    <property type="term" value="F:G protein-coupled receptor binding"/>
    <property type="evidence" value="ECO:0007669"/>
    <property type="project" value="InterPro"/>
</dbReference>
<dbReference type="FunFam" id="1.10.400.10:FF:000007">
    <property type="entry name" value="Guanine nucleotide-binding protein subunit alpha"/>
    <property type="match status" value="1"/>
</dbReference>
<dbReference type="OrthoDB" id="543373at2759"/>
<dbReference type="Pfam" id="PF13513">
    <property type="entry name" value="HEAT_EZ"/>
    <property type="match status" value="1"/>
</dbReference>
<keyword evidence="10" id="KW-0564">Palmitate</keyword>
<dbReference type="InterPro" id="IPR015421">
    <property type="entry name" value="PyrdxlP-dep_Trfase_major"/>
</dbReference>
<dbReference type="Pfam" id="PF18829">
    <property type="entry name" value="Importin_rep_6"/>
    <property type="match status" value="1"/>
</dbReference>
<feature type="non-terminal residue" evidence="18">
    <location>
        <position position="1499"/>
    </location>
</feature>
<keyword evidence="6 14" id="KW-0547">Nucleotide-binding</keyword>
<dbReference type="PANTHER" id="PTHR10218">
    <property type="entry name" value="GTP-BINDING PROTEIN ALPHA SUBUNIT"/>
    <property type="match status" value="1"/>
</dbReference>
<keyword evidence="8 15" id="KW-0460">Magnesium</keyword>
<dbReference type="InterPro" id="IPR041389">
    <property type="entry name" value="Importin_rep_6"/>
</dbReference>
<dbReference type="GO" id="GO:0005737">
    <property type="term" value="C:cytoplasm"/>
    <property type="evidence" value="ECO:0007669"/>
    <property type="project" value="TreeGrafter"/>
</dbReference>
<evidence type="ECO:0000259" key="16">
    <source>
        <dbReference type="Pfam" id="PF25574"/>
    </source>
</evidence>
<dbReference type="SUPFAM" id="SSF53383">
    <property type="entry name" value="PLP-dependent transferases"/>
    <property type="match status" value="1"/>
</dbReference>
<dbReference type="GO" id="GO:0031683">
    <property type="term" value="F:G-protein beta/gamma-subunit complex binding"/>
    <property type="evidence" value="ECO:0007669"/>
    <property type="project" value="InterPro"/>
</dbReference>
<dbReference type="FunFam" id="3.40.50.300:FF:000181">
    <property type="entry name" value="Guanine nucleotide-binding protein subunit alpha"/>
    <property type="match status" value="1"/>
</dbReference>
<evidence type="ECO:0000256" key="13">
    <source>
        <dbReference type="ARBA" id="ARBA00055018"/>
    </source>
</evidence>
<evidence type="ECO:0000259" key="17">
    <source>
        <dbReference type="Pfam" id="PF25780"/>
    </source>
</evidence>
<evidence type="ECO:0000256" key="2">
    <source>
        <dbReference type="ARBA" id="ARBA00011356"/>
    </source>
</evidence>
<dbReference type="GO" id="GO:0005834">
    <property type="term" value="C:heterotrimeric G-protein complex"/>
    <property type="evidence" value="ECO:0007669"/>
    <property type="project" value="InterPro"/>
</dbReference>
<dbReference type="PROSITE" id="PS51882">
    <property type="entry name" value="G_ALPHA"/>
    <property type="match status" value="1"/>
</dbReference>
<keyword evidence="5" id="KW-0677">Repeat</keyword>
<dbReference type="GO" id="GO:0007189">
    <property type="term" value="P:adenylate cyclase-activating G protein-coupled receptor signaling pathway"/>
    <property type="evidence" value="ECO:0007669"/>
    <property type="project" value="TreeGrafter"/>
</dbReference>
<dbReference type="Gene3D" id="1.25.10.10">
    <property type="entry name" value="Leucine-rich Repeat Variant"/>
    <property type="match status" value="1"/>
</dbReference>
<dbReference type="Gene3D" id="3.40.640.10">
    <property type="entry name" value="Type I PLP-dependent aspartate aminotransferase-like (Major domain)"/>
    <property type="match status" value="1"/>
</dbReference>
<dbReference type="SUPFAM" id="SSF52540">
    <property type="entry name" value="P-loop containing nucleoside triphosphate hydrolases"/>
    <property type="match status" value="1"/>
</dbReference>
<dbReference type="SUPFAM" id="SSF48371">
    <property type="entry name" value="ARM repeat"/>
    <property type="match status" value="1"/>
</dbReference>
<accession>A0A4V3XE27</accession>
<dbReference type="InterPro" id="IPR002975">
    <property type="entry name" value="Fungi_Gprotein_alpha"/>
</dbReference>
<feature type="binding site" evidence="14">
    <location>
        <begin position="1258"/>
        <end position="1261"/>
    </location>
    <ligand>
        <name>GTP</name>
        <dbReference type="ChEBI" id="CHEBI:37565"/>
    </ligand>
</feature>
<feature type="binding site" evidence="14">
    <location>
        <position position="1313"/>
    </location>
    <ligand>
        <name>GTP</name>
        <dbReference type="ChEBI" id="CHEBI:37565"/>
    </ligand>
</feature>
<keyword evidence="3" id="KW-0519">Myristate</keyword>
<keyword evidence="19" id="KW-1185">Reference proteome</keyword>
<dbReference type="GO" id="GO:0046872">
    <property type="term" value="F:metal ion binding"/>
    <property type="evidence" value="ECO:0007669"/>
    <property type="project" value="UniProtKB-KW"/>
</dbReference>
<organism evidence="18 19">
    <name type="scientific">Bondarzewia mesenterica</name>
    <dbReference type="NCBI Taxonomy" id="1095465"/>
    <lineage>
        <taxon>Eukaryota</taxon>
        <taxon>Fungi</taxon>
        <taxon>Dikarya</taxon>
        <taxon>Basidiomycota</taxon>
        <taxon>Agaricomycotina</taxon>
        <taxon>Agaricomycetes</taxon>
        <taxon>Russulales</taxon>
        <taxon>Bondarzewiaceae</taxon>
        <taxon>Bondarzewia</taxon>
    </lineage>
</organism>
<dbReference type="GO" id="GO:0003924">
    <property type="term" value="F:GTPase activity"/>
    <property type="evidence" value="ECO:0007669"/>
    <property type="project" value="InterPro"/>
</dbReference>
<dbReference type="InterPro" id="IPR041653">
    <property type="entry name" value="Importin_rep_4"/>
</dbReference>
<evidence type="ECO:0008006" key="20">
    <source>
        <dbReference type="Google" id="ProtNLM"/>
    </source>
</evidence>
<feature type="binding site" evidence="14">
    <location>
        <begin position="1189"/>
        <end position="1193"/>
    </location>
    <ligand>
        <name>GTP</name>
        <dbReference type="ChEBI" id="CHEBI:37565"/>
    </ligand>
</feature>
<dbReference type="Pfam" id="PF25574">
    <property type="entry name" value="TPR_IMB1"/>
    <property type="match status" value="1"/>
</dbReference>
<proteinExistence type="predicted"/>
<comment type="subunit">
    <text evidence="2">G proteins are composed of 3 units; alpha, beta and gamma. The alpha chain contains the guanine nucleotide binding site.</text>
</comment>
<evidence type="ECO:0000256" key="4">
    <source>
        <dbReference type="ARBA" id="ARBA00022723"/>
    </source>
</evidence>
<feature type="binding site" evidence="14">
    <location>
        <begin position="1013"/>
        <end position="1018"/>
    </location>
    <ligand>
        <name>GTP</name>
        <dbReference type="ChEBI" id="CHEBI:37565"/>
    </ligand>
</feature>
<dbReference type="GO" id="GO:0005634">
    <property type="term" value="C:nucleus"/>
    <property type="evidence" value="ECO:0007669"/>
    <property type="project" value="UniProtKB-SubCell"/>
</dbReference>
<keyword evidence="11" id="KW-0807">Transducer</keyword>
<feature type="domain" description="Importin subunit beta-1/Transportin-1-like TPR repeats" evidence="16">
    <location>
        <begin position="562"/>
        <end position="723"/>
    </location>
</feature>
<reference evidence="18 19" key="1">
    <citation type="submission" date="2019-02" db="EMBL/GenBank/DDBJ databases">
        <title>Genome sequencing of the rare red list fungi Bondarzewia mesenterica.</title>
        <authorList>
            <person name="Buettner E."/>
            <person name="Kellner H."/>
        </authorList>
    </citation>
    <scope>NUCLEOTIDE SEQUENCE [LARGE SCALE GENOMIC DNA]</scope>
    <source>
        <strain evidence="18 19">DSM 108281</strain>
    </source>
</reference>
<keyword evidence="7" id="KW-0378">Hydrolase</keyword>
<keyword evidence="4 15" id="KW-0479">Metal-binding</keyword>
<dbReference type="GO" id="GO:0010255">
    <property type="term" value="P:glucose mediated signaling pathway"/>
    <property type="evidence" value="ECO:0007669"/>
    <property type="project" value="UniProtKB-ARBA"/>
</dbReference>
<dbReference type="InterPro" id="IPR016024">
    <property type="entry name" value="ARM-type_fold"/>
</dbReference>
<gene>
    <name evidence="18" type="ORF">EW146_g7953</name>
</gene>
<evidence type="ECO:0000256" key="7">
    <source>
        <dbReference type="ARBA" id="ARBA00022801"/>
    </source>
</evidence>
<dbReference type="PRINTS" id="PR00318">
    <property type="entry name" value="GPROTEINA"/>
</dbReference>
<dbReference type="InterPro" id="IPR011989">
    <property type="entry name" value="ARM-like"/>
</dbReference>
<protein>
    <recommendedName>
        <fullName evidence="20">Importin N-terminal domain-containing protein</fullName>
    </recommendedName>
</protein>
<evidence type="ECO:0000313" key="19">
    <source>
        <dbReference type="Proteomes" id="UP000310158"/>
    </source>
</evidence>
<dbReference type="EMBL" id="SGPL01000500">
    <property type="protein sequence ID" value="THH11693.1"/>
    <property type="molecule type" value="Genomic_DNA"/>
</dbReference>
<dbReference type="Proteomes" id="UP000310158">
    <property type="component" value="Unassembled WGS sequence"/>
</dbReference>
<dbReference type="InterPro" id="IPR001019">
    <property type="entry name" value="Gprotein_alpha_su"/>
</dbReference>
<evidence type="ECO:0000256" key="12">
    <source>
        <dbReference type="ARBA" id="ARBA00023288"/>
    </source>
</evidence>
<dbReference type="CDD" id="cd00066">
    <property type="entry name" value="G-alpha"/>
    <property type="match status" value="1"/>
</dbReference>
<dbReference type="SUPFAM" id="SSF47895">
    <property type="entry name" value="Transducin (alpha subunit), insertion domain"/>
    <property type="match status" value="1"/>
</dbReference>
<dbReference type="Pfam" id="PF25780">
    <property type="entry name" value="TPR_IPO5"/>
    <property type="match status" value="1"/>
</dbReference>
<dbReference type="InterPro" id="IPR015424">
    <property type="entry name" value="PyrdxlP-dep_Trfase"/>
</dbReference>
<feature type="binding site" evidence="14">
    <location>
        <begin position="1139"/>
        <end position="1140"/>
    </location>
    <ligand>
        <name>GTP</name>
        <dbReference type="ChEBI" id="CHEBI:37565"/>
    </ligand>
</feature>
<keyword evidence="12" id="KW-0449">Lipoprotein</keyword>